<protein>
    <submittedName>
        <fullName evidence="1">Uncharacterized protein</fullName>
    </submittedName>
</protein>
<accession>A0A9P4UFU5</accession>
<name>A0A9P4UFU5_9PLEO</name>
<organism evidence="1 2">
    <name type="scientific">Karstenula rhodostoma CBS 690.94</name>
    <dbReference type="NCBI Taxonomy" id="1392251"/>
    <lineage>
        <taxon>Eukaryota</taxon>
        <taxon>Fungi</taxon>
        <taxon>Dikarya</taxon>
        <taxon>Ascomycota</taxon>
        <taxon>Pezizomycotina</taxon>
        <taxon>Dothideomycetes</taxon>
        <taxon>Pleosporomycetidae</taxon>
        <taxon>Pleosporales</taxon>
        <taxon>Massarineae</taxon>
        <taxon>Didymosphaeriaceae</taxon>
        <taxon>Karstenula</taxon>
    </lineage>
</organism>
<dbReference type="AlphaFoldDB" id="A0A9P4UFU5"/>
<evidence type="ECO:0000313" key="1">
    <source>
        <dbReference type="EMBL" id="KAF2450409.1"/>
    </source>
</evidence>
<comment type="caution">
    <text evidence="1">The sequence shown here is derived from an EMBL/GenBank/DDBJ whole genome shotgun (WGS) entry which is preliminary data.</text>
</comment>
<dbReference type="OrthoDB" id="2588159at2759"/>
<sequence length="95" mass="10934">MEMLAALDWTRGLLDRFQNSNDYDLPLCPPLPFSPSNSWNALLPVYNETLAFGISTNGGDSRYQLEHRKALTDGYQEYLKCFRQWSYSNGSEFSI</sequence>
<dbReference type="Proteomes" id="UP000799764">
    <property type="component" value="Unassembled WGS sequence"/>
</dbReference>
<keyword evidence="2" id="KW-1185">Reference proteome</keyword>
<proteinExistence type="predicted"/>
<gene>
    <name evidence="1" type="ORF">P171DRAFT_426792</name>
</gene>
<evidence type="ECO:0000313" key="2">
    <source>
        <dbReference type="Proteomes" id="UP000799764"/>
    </source>
</evidence>
<reference evidence="1" key="1">
    <citation type="journal article" date="2020" name="Stud. Mycol.">
        <title>101 Dothideomycetes genomes: a test case for predicting lifestyles and emergence of pathogens.</title>
        <authorList>
            <person name="Haridas S."/>
            <person name="Albert R."/>
            <person name="Binder M."/>
            <person name="Bloem J."/>
            <person name="Labutti K."/>
            <person name="Salamov A."/>
            <person name="Andreopoulos B."/>
            <person name="Baker S."/>
            <person name="Barry K."/>
            <person name="Bills G."/>
            <person name="Bluhm B."/>
            <person name="Cannon C."/>
            <person name="Castanera R."/>
            <person name="Culley D."/>
            <person name="Daum C."/>
            <person name="Ezra D."/>
            <person name="Gonzalez J."/>
            <person name="Henrissat B."/>
            <person name="Kuo A."/>
            <person name="Liang C."/>
            <person name="Lipzen A."/>
            <person name="Lutzoni F."/>
            <person name="Magnuson J."/>
            <person name="Mondo S."/>
            <person name="Nolan M."/>
            <person name="Ohm R."/>
            <person name="Pangilinan J."/>
            <person name="Park H.-J."/>
            <person name="Ramirez L."/>
            <person name="Alfaro M."/>
            <person name="Sun H."/>
            <person name="Tritt A."/>
            <person name="Yoshinaga Y."/>
            <person name="Zwiers L.-H."/>
            <person name="Turgeon B."/>
            <person name="Goodwin S."/>
            <person name="Spatafora J."/>
            <person name="Crous P."/>
            <person name="Grigoriev I."/>
        </authorList>
    </citation>
    <scope>NUCLEOTIDE SEQUENCE</scope>
    <source>
        <strain evidence="1">CBS 690.94</strain>
    </source>
</reference>
<dbReference type="EMBL" id="MU001493">
    <property type="protein sequence ID" value="KAF2450409.1"/>
    <property type="molecule type" value="Genomic_DNA"/>
</dbReference>